<proteinExistence type="inferred from homology"/>
<protein>
    <recommendedName>
        <fullName evidence="5">4-hydroxy-3-methylbut-2-enyl diphosphate reductase</fullName>
        <shortName evidence="5">HMBPP reductase</shortName>
        <ecNumber evidence="5">1.17.7.4</ecNumber>
    </recommendedName>
</protein>
<dbReference type="PANTHER" id="PTHR30426:SF0">
    <property type="entry name" value="4-HYDROXY-3-METHYLBUT-2-ENYL DIPHOSPHATE REDUCTASE"/>
    <property type="match status" value="1"/>
</dbReference>
<evidence type="ECO:0000313" key="6">
    <source>
        <dbReference type="EMBL" id="BDD08373.1"/>
    </source>
</evidence>
<dbReference type="GO" id="GO:0016114">
    <property type="term" value="P:terpenoid biosynthetic process"/>
    <property type="evidence" value="ECO:0007669"/>
    <property type="project" value="UniProtKB-UniRule"/>
</dbReference>
<dbReference type="AlphaFoldDB" id="A0AAU9CK46"/>
<dbReference type="GO" id="GO:0050992">
    <property type="term" value="P:dimethylallyl diphosphate biosynthetic process"/>
    <property type="evidence" value="ECO:0007669"/>
    <property type="project" value="UniProtKB-UniRule"/>
</dbReference>
<comment type="similarity">
    <text evidence="5">Belongs to the IspH family.</text>
</comment>
<sequence>MSMRNTLDVTIDPGSGFCFGVVFAIEMAEQILRAEGQLYCLGDIVHNDEEVNRLAKMGLKVIDHEALGKLRDAKVLIRAHGEPPSTYRTALENNLELVDASCPVVLKLQNRIRNAYGRGENLMVFGKKGHAEVLGLLGQVNHDATVFQDVAELDEDNLPEKISIYSQTTKSTDKFYNAVNWLKEKGVEVSVNDTICRQVSNRDRELRNFAKRFDKIVFVAGTKSSNGKVLYNVCKSVNENTHLVSRTSEIQTSWFQKGDKIGVCGATSTPMWLMRAVKEKVESFSLHG</sequence>
<dbReference type="EC" id="1.17.7.4" evidence="5"/>
<dbReference type="Proteomes" id="UP001348817">
    <property type="component" value="Chromosome"/>
</dbReference>
<dbReference type="KEGG" id="fax:FUAX_08050"/>
<evidence type="ECO:0000256" key="3">
    <source>
        <dbReference type="ARBA" id="ARBA00023004"/>
    </source>
</evidence>
<feature type="binding site" evidence="5">
    <location>
        <position position="130"/>
    </location>
    <ligand>
        <name>(2E)-4-hydroxy-3-methylbut-2-enyl diphosphate</name>
        <dbReference type="ChEBI" id="CHEBI:128753"/>
    </ligand>
</feature>
<dbReference type="GO" id="GO:0051539">
    <property type="term" value="F:4 iron, 4 sulfur cluster binding"/>
    <property type="evidence" value="ECO:0007669"/>
    <property type="project" value="UniProtKB-UniRule"/>
</dbReference>
<dbReference type="Gene3D" id="3.40.50.11270">
    <property type="match status" value="1"/>
</dbReference>
<feature type="binding site" evidence="5">
    <location>
        <position position="225"/>
    </location>
    <ligand>
        <name>(2E)-4-hydroxy-3-methylbut-2-enyl diphosphate</name>
        <dbReference type="ChEBI" id="CHEBI:128753"/>
    </ligand>
</feature>
<keyword evidence="7" id="KW-1185">Reference proteome</keyword>
<dbReference type="NCBIfam" id="TIGR00216">
    <property type="entry name" value="ispH_lytB"/>
    <property type="match status" value="1"/>
</dbReference>
<feature type="binding site" evidence="5">
    <location>
        <position position="225"/>
    </location>
    <ligand>
        <name>dimethylallyl diphosphate</name>
        <dbReference type="ChEBI" id="CHEBI:57623"/>
    </ligand>
</feature>
<evidence type="ECO:0000313" key="7">
    <source>
        <dbReference type="Proteomes" id="UP001348817"/>
    </source>
</evidence>
<feature type="binding site" evidence="5">
    <location>
        <position position="226"/>
    </location>
    <ligand>
        <name>isopentenyl diphosphate</name>
        <dbReference type="ChEBI" id="CHEBI:128769"/>
    </ligand>
</feature>
<feature type="binding site" evidence="5">
    <location>
        <position position="130"/>
    </location>
    <ligand>
        <name>dimethylallyl diphosphate</name>
        <dbReference type="ChEBI" id="CHEBI:57623"/>
    </ligand>
</feature>
<evidence type="ECO:0000256" key="5">
    <source>
        <dbReference type="HAMAP-Rule" id="MF_00191"/>
    </source>
</evidence>
<keyword evidence="4 5" id="KW-0411">Iron-sulfur</keyword>
<comment type="catalytic activity">
    <reaction evidence="5">
        <text>isopentenyl diphosphate + 2 oxidized [2Fe-2S]-[ferredoxin] + H2O = (2E)-4-hydroxy-3-methylbut-2-enyl diphosphate + 2 reduced [2Fe-2S]-[ferredoxin] + 2 H(+)</text>
        <dbReference type="Rhea" id="RHEA:24488"/>
        <dbReference type="Rhea" id="RHEA-COMP:10000"/>
        <dbReference type="Rhea" id="RHEA-COMP:10001"/>
        <dbReference type="ChEBI" id="CHEBI:15377"/>
        <dbReference type="ChEBI" id="CHEBI:15378"/>
        <dbReference type="ChEBI" id="CHEBI:33737"/>
        <dbReference type="ChEBI" id="CHEBI:33738"/>
        <dbReference type="ChEBI" id="CHEBI:128753"/>
        <dbReference type="ChEBI" id="CHEBI:128769"/>
        <dbReference type="EC" id="1.17.7.4"/>
    </reaction>
</comment>
<feature type="binding site" evidence="5">
    <location>
        <position position="268"/>
    </location>
    <ligand>
        <name>dimethylallyl diphosphate</name>
        <dbReference type="ChEBI" id="CHEBI:57623"/>
    </ligand>
</feature>
<organism evidence="6 7">
    <name type="scientific">Fulvitalea axinellae</name>
    <dbReference type="NCBI Taxonomy" id="1182444"/>
    <lineage>
        <taxon>Bacteria</taxon>
        <taxon>Pseudomonadati</taxon>
        <taxon>Bacteroidota</taxon>
        <taxon>Cytophagia</taxon>
        <taxon>Cytophagales</taxon>
        <taxon>Persicobacteraceae</taxon>
        <taxon>Fulvitalea</taxon>
    </lineage>
</organism>
<feature type="binding site" evidence="5">
    <location>
        <position position="80"/>
    </location>
    <ligand>
        <name>isopentenyl diphosphate</name>
        <dbReference type="ChEBI" id="CHEBI:128769"/>
    </ligand>
</feature>
<feature type="binding site" evidence="5">
    <location>
        <position position="226"/>
    </location>
    <ligand>
        <name>dimethylallyl diphosphate</name>
        <dbReference type="ChEBI" id="CHEBI:57623"/>
    </ligand>
</feature>
<feature type="binding site" evidence="5">
    <location>
        <position position="46"/>
    </location>
    <ligand>
        <name>dimethylallyl diphosphate</name>
        <dbReference type="ChEBI" id="CHEBI:57623"/>
    </ligand>
</feature>
<feature type="binding site" evidence="5">
    <location>
        <position position="80"/>
    </location>
    <ligand>
        <name>(2E)-4-hydroxy-3-methylbut-2-enyl diphosphate</name>
        <dbReference type="ChEBI" id="CHEBI:128753"/>
    </ligand>
</feature>
<feature type="binding site" evidence="5">
    <location>
        <position position="130"/>
    </location>
    <ligand>
        <name>isopentenyl diphosphate</name>
        <dbReference type="ChEBI" id="CHEBI:128769"/>
    </ligand>
</feature>
<feature type="binding site" evidence="5">
    <location>
        <position position="196"/>
    </location>
    <ligand>
        <name>[4Fe-4S] cluster</name>
        <dbReference type="ChEBI" id="CHEBI:49883"/>
    </ligand>
</feature>
<feature type="active site" description="Proton donor" evidence="5">
    <location>
        <position position="132"/>
    </location>
</feature>
<comment type="function">
    <text evidence="5">Catalyzes the conversion of 1-hydroxy-2-methyl-2-(E)-butenyl 4-diphosphate (HMBPP) into a mixture of isopentenyl diphosphate (IPP) and dimethylallyl diphosphate (DMAPP). Acts in the terminal step of the DOXP/MEP pathway for isoprenoid precursor biosynthesis.</text>
</comment>
<dbReference type="EMBL" id="AP025314">
    <property type="protein sequence ID" value="BDD08373.1"/>
    <property type="molecule type" value="Genomic_DNA"/>
</dbReference>
<feature type="binding site" evidence="5">
    <location>
        <position position="46"/>
    </location>
    <ligand>
        <name>isopentenyl diphosphate</name>
        <dbReference type="ChEBI" id="CHEBI:128769"/>
    </ligand>
</feature>
<comment type="catalytic activity">
    <reaction evidence="5">
        <text>dimethylallyl diphosphate + 2 oxidized [2Fe-2S]-[ferredoxin] + H2O = (2E)-4-hydroxy-3-methylbut-2-enyl diphosphate + 2 reduced [2Fe-2S]-[ferredoxin] + 2 H(+)</text>
        <dbReference type="Rhea" id="RHEA:24825"/>
        <dbReference type="Rhea" id="RHEA-COMP:10000"/>
        <dbReference type="Rhea" id="RHEA-COMP:10001"/>
        <dbReference type="ChEBI" id="CHEBI:15377"/>
        <dbReference type="ChEBI" id="CHEBI:15378"/>
        <dbReference type="ChEBI" id="CHEBI:33737"/>
        <dbReference type="ChEBI" id="CHEBI:33738"/>
        <dbReference type="ChEBI" id="CHEBI:57623"/>
        <dbReference type="ChEBI" id="CHEBI:128753"/>
        <dbReference type="EC" id="1.17.7.4"/>
    </reaction>
</comment>
<dbReference type="GO" id="GO:0019288">
    <property type="term" value="P:isopentenyl diphosphate biosynthetic process, methylerythritol 4-phosphate pathway"/>
    <property type="evidence" value="ECO:0007669"/>
    <property type="project" value="UniProtKB-UniRule"/>
</dbReference>
<keyword evidence="2 5" id="KW-0479">Metal-binding</keyword>
<feature type="binding site" evidence="5">
    <location>
        <position position="80"/>
    </location>
    <ligand>
        <name>dimethylallyl diphosphate</name>
        <dbReference type="ChEBI" id="CHEBI:57623"/>
    </ligand>
</feature>
<feature type="binding site" evidence="5">
    <location>
        <position position="18"/>
    </location>
    <ligand>
        <name>[4Fe-4S] cluster</name>
        <dbReference type="ChEBI" id="CHEBI:49883"/>
    </ligand>
</feature>
<reference evidence="6 7" key="1">
    <citation type="submission" date="2021-12" db="EMBL/GenBank/DDBJ databases">
        <title>Genome sequencing of bacteria with rrn-lacking chromosome and rrn-plasmid.</title>
        <authorList>
            <person name="Anda M."/>
            <person name="Iwasaki W."/>
        </authorList>
    </citation>
    <scope>NUCLEOTIDE SEQUENCE [LARGE SCALE GENOMIC DNA]</scope>
    <source>
        <strain evidence="6 7">DSM 100852</strain>
    </source>
</reference>
<name>A0AAU9CK46_9BACT</name>
<evidence type="ECO:0000256" key="4">
    <source>
        <dbReference type="ARBA" id="ARBA00023014"/>
    </source>
</evidence>
<comment type="pathway">
    <text evidence="5">Isoprenoid biosynthesis; dimethylallyl diphosphate biosynthesis; dimethylallyl diphosphate from (2E)-4-hydroxy-3-methylbutenyl diphosphate: step 1/1.</text>
</comment>
<dbReference type="Pfam" id="PF02401">
    <property type="entry name" value="LYTB"/>
    <property type="match status" value="1"/>
</dbReference>
<dbReference type="HAMAP" id="MF_00191">
    <property type="entry name" value="IspH"/>
    <property type="match status" value="1"/>
</dbReference>
<dbReference type="InterPro" id="IPR003451">
    <property type="entry name" value="LytB/IspH"/>
</dbReference>
<dbReference type="CDD" id="cd13944">
    <property type="entry name" value="lytB_ispH"/>
    <property type="match status" value="1"/>
</dbReference>
<feature type="binding site" evidence="5">
    <location>
        <position position="268"/>
    </location>
    <ligand>
        <name>isopentenyl diphosphate</name>
        <dbReference type="ChEBI" id="CHEBI:128769"/>
    </ligand>
</feature>
<feature type="binding site" evidence="5">
    <location>
        <position position="224"/>
    </location>
    <ligand>
        <name>isopentenyl diphosphate</name>
        <dbReference type="ChEBI" id="CHEBI:128769"/>
    </ligand>
</feature>
<feature type="binding site" evidence="5">
    <location>
        <position position="226"/>
    </location>
    <ligand>
        <name>(2E)-4-hydroxy-3-methylbut-2-enyl diphosphate</name>
        <dbReference type="ChEBI" id="CHEBI:128753"/>
    </ligand>
</feature>
<keyword evidence="3 5" id="KW-0408">Iron</keyword>
<feature type="binding site" evidence="5">
    <location>
        <position position="46"/>
    </location>
    <ligand>
        <name>(2E)-4-hydroxy-3-methylbut-2-enyl diphosphate</name>
        <dbReference type="ChEBI" id="CHEBI:128753"/>
    </ligand>
</feature>
<keyword evidence="5" id="KW-0560">Oxidoreductase</keyword>
<dbReference type="PANTHER" id="PTHR30426">
    <property type="entry name" value="4-HYDROXY-3-METHYLBUT-2-ENYL DIPHOSPHATE REDUCTASE"/>
    <property type="match status" value="1"/>
</dbReference>
<keyword evidence="1 5" id="KW-0004">4Fe-4S</keyword>
<keyword evidence="5" id="KW-0414">Isoprene biosynthesis</keyword>
<feature type="binding site" evidence="5">
    <location>
        <position position="224"/>
    </location>
    <ligand>
        <name>dimethylallyl diphosphate</name>
        <dbReference type="ChEBI" id="CHEBI:57623"/>
    </ligand>
</feature>
<dbReference type="GO" id="GO:0051745">
    <property type="term" value="F:4-hydroxy-3-methylbut-2-enyl diphosphate reductase activity"/>
    <property type="evidence" value="ECO:0007669"/>
    <property type="project" value="UniProtKB-UniRule"/>
</dbReference>
<feature type="binding site" evidence="5">
    <location>
        <position position="224"/>
    </location>
    <ligand>
        <name>(2E)-4-hydroxy-3-methylbut-2-enyl diphosphate</name>
        <dbReference type="ChEBI" id="CHEBI:128753"/>
    </ligand>
</feature>
<dbReference type="NCBIfam" id="NF002187">
    <property type="entry name" value="PRK01045.1-1"/>
    <property type="match status" value="1"/>
</dbReference>
<accession>A0AAU9CK46</accession>
<feature type="binding site" evidence="5">
    <location>
        <position position="268"/>
    </location>
    <ligand>
        <name>(2E)-4-hydroxy-3-methylbut-2-enyl diphosphate</name>
        <dbReference type="ChEBI" id="CHEBI:128753"/>
    </ligand>
</feature>
<feature type="binding site" evidence="5">
    <location>
        <position position="168"/>
    </location>
    <ligand>
        <name>(2E)-4-hydroxy-3-methylbut-2-enyl diphosphate</name>
        <dbReference type="ChEBI" id="CHEBI:128753"/>
    </ligand>
</feature>
<dbReference type="GO" id="GO:0046872">
    <property type="term" value="F:metal ion binding"/>
    <property type="evidence" value="ECO:0007669"/>
    <property type="project" value="UniProtKB-KW"/>
</dbReference>
<comment type="cofactor">
    <cofactor evidence="5">
        <name>[4Fe-4S] cluster</name>
        <dbReference type="ChEBI" id="CHEBI:49883"/>
    </cofactor>
    <text evidence="5">Binds 1 [4Fe-4S] cluster per subunit.</text>
</comment>
<dbReference type="Gene3D" id="3.40.1010.20">
    <property type="entry name" value="4-hydroxy-3-methylbut-2-enyl diphosphate reductase, catalytic domain"/>
    <property type="match status" value="2"/>
</dbReference>
<comment type="pathway">
    <text evidence="5">Isoprenoid biosynthesis; isopentenyl diphosphate biosynthesis via DXP pathway; isopentenyl diphosphate from 1-deoxy-D-xylulose 5-phosphate: step 6/6.</text>
</comment>
<gene>
    <name evidence="6" type="primary">ispH_1</name>
    <name evidence="5" type="synonym">ispH</name>
    <name evidence="6" type="ORF">FUAX_08050</name>
</gene>
<feature type="binding site" evidence="5">
    <location>
        <position position="102"/>
    </location>
    <ligand>
        <name>[4Fe-4S] cluster</name>
        <dbReference type="ChEBI" id="CHEBI:49883"/>
    </ligand>
</feature>
<evidence type="ECO:0000256" key="2">
    <source>
        <dbReference type="ARBA" id="ARBA00022723"/>
    </source>
</evidence>
<feature type="binding site" evidence="5">
    <location>
        <position position="225"/>
    </location>
    <ligand>
        <name>isopentenyl diphosphate</name>
        <dbReference type="ChEBI" id="CHEBI:128769"/>
    </ligand>
</feature>
<evidence type="ECO:0000256" key="1">
    <source>
        <dbReference type="ARBA" id="ARBA00022485"/>
    </source>
</evidence>